<feature type="non-terminal residue" evidence="1">
    <location>
        <position position="1"/>
    </location>
</feature>
<protein>
    <submittedName>
        <fullName evidence="1">Uncharacterized protein</fullName>
    </submittedName>
</protein>
<proteinExistence type="predicted"/>
<organism evidence="1 2">
    <name type="scientific">Reticulomyxa filosa</name>
    <dbReference type="NCBI Taxonomy" id="46433"/>
    <lineage>
        <taxon>Eukaryota</taxon>
        <taxon>Sar</taxon>
        <taxon>Rhizaria</taxon>
        <taxon>Retaria</taxon>
        <taxon>Foraminifera</taxon>
        <taxon>Monothalamids</taxon>
        <taxon>Reticulomyxidae</taxon>
        <taxon>Reticulomyxa</taxon>
    </lineage>
</organism>
<sequence>GLIKYGLNLLQFFVFQQKLQMLSNVTNKILKNNETCANLLCVISVKLDEQRLDDIIELSMDGLVYKDEDVHNNSLNLNERQLNKVFECLMNAFESRKLQFVIAVHTYLQRFHHNWEENSWVMHVSFIGFLHIHDWYYETNVTQLIMKLKGEQLDDIFKYLIDYPMKKKTIMIVENAQI</sequence>
<dbReference type="Proteomes" id="UP000023152">
    <property type="component" value="Unassembled WGS sequence"/>
</dbReference>
<accession>X6LSH5</accession>
<gene>
    <name evidence="1" type="ORF">RFI_32803</name>
</gene>
<evidence type="ECO:0000313" key="2">
    <source>
        <dbReference type="Proteomes" id="UP000023152"/>
    </source>
</evidence>
<dbReference type="EMBL" id="ASPP01029163">
    <property type="protein sequence ID" value="ETO04594.1"/>
    <property type="molecule type" value="Genomic_DNA"/>
</dbReference>
<reference evidence="1 2" key="1">
    <citation type="journal article" date="2013" name="Curr. Biol.">
        <title>The Genome of the Foraminiferan Reticulomyxa filosa.</title>
        <authorList>
            <person name="Glockner G."/>
            <person name="Hulsmann N."/>
            <person name="Schleicher M."/>
            <person name="Noegel A.A."/>
            <person name="Eichinger L."/>
            <person name="Gallinger C."/>
            <person name="Pawlowski J."/>
            <person name="Sierra R."/>
            <person name="Euteneuer U."/>
            <person name="Pillet L."/>
            <person name="Moustafa A."/>
            <person name="Platzer M."/>
            <person name="Groth M."/>
            <person name="Szafranski K."/>
            <person name="Schliwa M."/>
        </authorList>
    </citation>
    <scope>NUCLEOTIDE SEQUENCE [LARGE SCALE GENOMIC DNA]</scope>
</reference>
<dbReference type="AlphaFoldDB" id="X6LSH5"/>
<comment type="caution">
    <text evidence="1">The sequence shown here is derived from an EMBL/GenBank/DDBJ whole genome shotgun (WGS) entry which is preliminary data.</text>
</comment>
<name>X6LSH5_RETFI</name>
<evidence type="ECO:0000313" key="1">
    <source>
        <dbReference type="EMBL" id="ETO04594.1"/>
    </source>
</evidence>
<keyword evidence="2" id="KW-1185">Reference proteome</keyword>